<dbReference type="EMBL" id="JALLPB020000080">
    <property type="protein sequence ID" value="KAL3821905.1"/>
    <property type="molecule type" value="Genomic_DNA"/>
</dbReference>
<dbReference type="Pfam" id="PF00023">
    <property type="entry name" value="Ank"/>
    <property type="match status" value="1"/>
</dbReference>
<reference evidence="4 5" key="1">
    <citation type="submission" date="2024-10" db="EMBL/GenBank/DDBJ databases">
        <title>Updated reference genomes for cyclostephanoid diatoms.</title>
        <authorList>
            <person name="Roberts W.R."/>
            <person name="Alverson A.J."/>
        </authorList>
    </citation>
    <scope>NUCLEOTIDE SEQUENCE [LARGE SCALE GENOMIC DNA]</scope>
    <source>
        <strain evidence="4 5">AJA228-03</strain>
    </source>
</reference>
<accession>A0ABD3SBY0</accession>
<dbReference type="SUPFAM" id="SSF57850">
    <property type="entry name" value="RING/U-box"/>
    <property type="match status" value="1"/>
</dbReference>
<dbReference type="Gene3D" id="3.30.40.10">
    <property type="entry name" value="Zinc/RING finger domain, C3HC4 (zinc finger)"/>
    <property type="match status" value="1"/>
</dbReference>
<dbReference type="PANTHER" id="PTHR46573:SF1">
    <property type="entry name" value="WD REPEAT, SAM AND U-BOX DOMAIN-CONTAINING PROTEIN 1"/>
    <property type="match status" value="1"/>
</dbReference>
<dbReference type="CDD" id="cd16655">
    <property type="entry name" value="RING-Ubox_WDSUB1-like"/>
    <property type="match status" value="1"/>
</dbReference>
<dbReference type="InterPro" id="IPR013083">
    <property type="entry name" value="Znf_RING/FYVE/PHD"/>
</dbReference>
<feature type="compositionally biased region" description="Basic and acidic residues" evidence="2">
    <location>
        <begin position="1"/>
        <end position="17"/>
    </location>
</feature>
<dbReference type="PROSITE" id="PS51698">
    <property type="entry name" value="U_BOX"/>
    <property type="match status" value="1"/>
</dbReference>
<dbReference type="Pfam" id="PF04564">
    <property type="entry name" value="U-box"/>
    <property type="match status" value="1"/>
</dbReference>
<comment type="caution">
    <text evidence="4">The sequence shown here is derived from an EMBL/GenBank/DDBJ whole genome shotgun (WGS) entry which is preliminary data.</text>
</comment>
<feature type="region of interest" description="Disordered" evidence="2">
    <location>
        <begin position="1"/>
        <end position="31"/>
    </location>
</feature>
<feature type="compositionally biased region" description="Basic and acidic residues" evidence="2">
    <location>
        <begin position="307"/>
        <end position="325"/>
    </location>
</feature>
<keyword evidence="1" id="KW-0040">ANK repeat</keyword>
<evidence type="ECO:0000313" key="5">
    <source>
        <dbReference type="Proteomes" id="UP001530377"/>
    </source>
</evidence>
<dbReference type="InterPro" id="IPR052085">
    <property type="entry name" value="WD-SAM-U-box"/>
</dbReference>
<name>A0ABD3SBY0_9STRA</name>
<dbReference type="InterPro" id="IPR002110">
    <property type="entry name" value="Ankyrin_rpt"/>
</dbReference>
<evidence type="ECO:0000256" key="2">
    <source>
        <dbReference type="SAM" id="MobiDB-lite"/>
    </source>
</evidence>
<dbReference type="PANTHER" id="PTHR46573">
    <property type="entry name" value="WD REPEAT, SAM AND U-BOX DOMAIN-CONTAINING PROTEIN 1"/>
    <property type="match status" value="1"/>
</dbReference>
<feature type="region of interest" description="Disordered" evidence="2">
    <location>
        <begin position="92"/>
        <end position="111"/>
    </location>
</feature>
<dbReference type="PROSITE" id="PS50088">
    <property type="entry name" value="ANK_REPEAT"/>
    <property type="match status" value="1"/>
</dbReference>
<dbReference type="AlphaFoldDB" id="A0ABD3SBY0"/>
<evidence type="ECO:0000259" key="3">
    <source>
        <dbReference type="PROSITE" id="PS51698"/>
    </source>
</evidence>
<proteinExistence type="predicted"/>
<evidence type="ECO:0000313" key="4">
    <source>
        <dbReference type="EMBL" id="KAL3821905.1"/>
    </source>
</evidence>
<keyword evidence="5" id="KW-1185">Reference proteome</keyword>
<feature type="repeat" description="ANK" evidence="1">
    <location>
        <begin position="214"/>
        <end position="246"/>
    </location>
</feature>
<feature type="non-terminal residue" evidence="4">
    <location>
        <position position="1"/>
    </location>
</feature>
<evidence type="ECO:0000256" key="1">
    <source>
        <dbReference type="PROSITE-ProRule" id="PRU00023"/>
    </source>
</evidence>
<sequence length="401" mass="43827">DIGRPKTFSDHDDREQRAPIVDIPLPPPPPSSSLDAYLASISPPRELICPITQELLRDPVVAEDGHTYERKSLTTWFGMGRDRSPVTNSLLDTSSEGDGIGGGAAGGAGSGGRNMVPNLAVSSMANAHRERLGRELVFLCGGRRGRRSRRIRSGAIGRDVEDDDDDEEEEDAMVGGGLARCDNGENDNDDDRIVGAMIEGLLDAGADPNGRDETSNTPLHLLIRTGNIRLAYRLLEHDASVTLTNDAGLDCIATAEEELATRRTRQRRPMSLEVGGGRTSPPIDLSQWTDFVSELKRREVLERARSEARDLARSRANDEHRERQRALAANARSNANDNNNRGLGRLEDGVGYFPSLATLQFQSSIPGPSPSVAEFEGREKERLNRILRGMGILVLVYFLIS</sequence>
<feature type="region of interest" description="Disordered" evidence="2">
    <location>
        <begin position="307"/>
        <end position="343"/>
    </location>
</feature>
<protein>
    <recommendedName>
        <fullName evidence="3">U-box domain-containing protein</fullName>
    </recommendedName>
</protein>
<feature type="domain" description="U-box" evidence="3">
    <location>
        <begin position="42"/>
        <end position="95"/>
    </location>
</feature>
<feature type="compositionally biased region" description="Gly residues" evidence="2">
    <location>
        <begin position="98"/>
        <end position="111"/>
    </location>
</feature>
<gene>
    <name evidence="4" type="ORF">ACHAXA_008439</name>
</gene>
<dbReference type="InterPro" id="IPR003613">
    <property type="entry name" value="Ubox_domain"/>
</dbReference>
<feature type="compositionally biased region" description="Low complexity" evidence="2">
    <location>
        <begin position="326"/>
        <end position="343"/>
    </location>
</feature>
<dbReference type="Gene3D" id="1.25.40.20">
    <property type="entry name" value="Ankyrin repeat-containing domain"/>
    <property type="match status" value="1"/>
</dbReference>
<dbReference type="InterPro" id="IPR036770">
    <property type="entry name" value="Ankyrin_rpt-contain_sf"/>
</dbReference>
<dbReference type="SMART" id="SM00504">
    <property type="entry name" value="Ubox"/>
    <property type="match status" value="1"/>
</dbReference>
<dbReference type="SUPFAM" id="SSF48403">
    <property type="entry name" value="Ankyrin repeat"/>
    <property type="match status" value="1"/>
</dbReference>
<dbReference type="Proteomes" id="UP001530377">
    <property type="component" value="Unassembled WGS sequence"/>
</dbReference>
<organism evidence="4 5">
    <name type="scientific">Cyclostephanos tholiformis</name>
    <dbReference type="NCBI Taxonomy" id="382380"/>
    <lineage>
        <taxon>Eukaryota</taxon>
        <taxon>Sar</taxon>
        <taxon>Stramenopiles</taxon>
        <taxon>Ochrophyta</taxon>
        <taxon>Bacillariophyta</taxon>
        <taxon>Coscinodiscophyceae</taxon>
        <taxon>Thalassiosirophycidae</taxon>
        <taxon>Stephanodiscales</taxon>
        <taxon>Stephanodiscaceae</taxon>
        <taxon>Cyclostephanos</taxon>
    </lineage>
</organism>
<dbReference type="PROSITE" id="PS50297">
    <property type="entry name" value="ANK_REP_REGION"/>
    <property type="match status" value="1"/>
</dbReference>